<evidence type="ECO:0000313" key="8">
    <source>
        <dbReference type="Proteomes" id="UP001064879"/>
    </source>
</evidence>
<evidence type="ECO:0000256" key="3">
    <source>
        <dbReference type="ARBA" id="ARBA00023015"/>
    </source>
</evidence>
<dbReference type="InterPro" id="IPR036390">
    <property type="entry name" value="WH_DNA-bd_sf"/>
</dbReference>
<organism evidence="7 8">
    <name type="scientific">Brevibacterium spongiae</name>
    <dbReference type="NCBI Taxonomy" id="2909672"/>
    <lineage>
        <taxon>Bacteria</taxon>
        <taxon>Bacillati</taxon>
        <taxon>Actinomycetota</taxon>
        <taxon>Actinomycetes</taxon>
        <taxon>Micrococcales</taxon>
        <taxon>Brevibacteriaceae</taxon>
        <taxon>Brevibacterium</taxon>
    </lineage>
</organism>
<dbReference type="Proteomes" id="UP001064879">
    <property type="component" value="Chromosome"/>
</dbReference>
<keyword evidence="8" id="KW-1185">Reference proteome</keyword>
<name>A0ABY5SJ76_9MICO</name>
<evidence type="ECO:0000256" key="1">
    <source>
        <dbReference type="ARBA" id="ARBA00004496"/>
    </source>
</evidence>
<proteinExistence type="predicted"/>
<keyword evidence="5" id="KW-0804">Transcription</keyword>
<dbReference type="Pfam" id="PF22381">
    <property type="entry name" value="Staph_reg_Sar_Rot"/>
    <property type="match status" value="1"/>
</dbReference>
<accession>A0ABY5SJ76</accession>
<keyword evidence="2" id="KW-0963">Cytoplasm</keyword>
<dbReference type="InterPro" id="IPR055166">
    <property type="entry name" value="Transc_reg_Sar_Rot_HTH"/>
</dbReference>
<dbReference type="PANTHER" id="PTHR33164:SF5">
    <property type="entry name" value="ORGANIC HYDROPEROXIDE RESISTANCE TRANSCRIPTIONAL REGULATOR"/>
    <property type="match status" value="1"/>
</dbReference>
<keyword evidence="3" id="KW-0805">Transcription regulation</keyword>
<protein>
    <submittedName>
        <fullName evidence="7">MarR family transcriptional regulator</fullName>
    </submittedName>
</protein>
<keyword evidence="4" id="KW-0238">DNA-binding</keyword>
<dbReference type="SUPFAM" id="SSF46785">
    <property type="entry name" value="Winged helix' DNA-binding domain"/>
    <property type="match status" value="1"/>
</dbReference>
<dbReference type="PROSITE" id="PS50995">
    <property type="entry name" value="HTH_MARR_2"/>
    <property type="match status" value="1"/>
</dbReference>
<dbReference type="InterPro" id="IPR036388">
    <property type="entry name" value="WH-like_DNA-bd_sf"/>
</dbReference>
<evidence type="ECO:0000256" key="4">
    <source>
        <dbReference type="ARBA" id="ARBA00023125"/>
    </source>
</evidence>
<dbReference type="Gene3D" id="1.10.10.10">
    <property type="entry name" value="Winged helix-like DNA-binding domain superfamily/Winged helix DNA-binding domain"/>
    <property type="match status" value="1"/>
</dbReference>
<dbReference type="SMART" id="SM00347">
    <property type="entry name" value="HTH_MARR"/>
    <property type="match status" value="1"/>
</dbReference>
<evidence type="ECO:0000259" key="6">
    <source>
        <dbReference type="PROSITE" id="PS50995"/>
    </source>
</evidence>
<evidence type="ECO:0000256" key="2">
    <source>
        <dbReference type="ARBA" id="ARBA00022490"/>
    </source>
</evidence>
<sequence>MLESDGAGERLENPLALESQICFALAVASRGVIGAYRSVLEPIHLTHPQYLVMLALWQHEKLTMREIAGLLRLEPATVSPLIKRLEALDYVTKTRSDHDERIVEVTLTPTGLNLRKTAEAIPGTMMDKLGMDVDGVRELHAVMQQIIASVDAAEATEAGAG</sequence>
<feature type="domain" description="HTH marR-type" evidence="6">
    <location>
        <begin position="18"/>
        <end position="148"/>
    </location>
</feature>
<dbReference type="EMBL" id="CP093443">
    <property type="protein sequence ID" value="UVI34592.1"/>
    <property type="molecule type" value="Genomic_DNA"/>
</dbReference>
<dbReference type="RefSeq" id="WP_265417273.1">
    <property type="nucleotide sequence ID" value="NZ_CP093443.1"/>
</dbReference>
<dbReference type="InterPro" id="IPR000835">
    <property type="entry name" value="HTH_MarR-typ"/>
</dbReference>
<dbReference type="PANTHER" id="PTHR33164">
    <property type="entry name" value="TRANSCRIPTIONAL REGULATOR, MARR FAMILY"/>
    <property type="match status" value="1"/>
</dbReference>
<gene>
    <name evidence="7" type="ORF">L1F31_10635</name>
</gene>
<evidence type="ECO:0000256" key="5">
    <source>
        <dbReference type="ARBA" id="ARBA00023163"/>
    </source>
</evidence>
<dbReference type="InterPro" id="IPR039422">
    <property type="entry name" value="MarR/SlyA-like"/>
</dbReference>
<reference evidence="7" key="1">
    <citation type="submission" date="2022-03" db="EMBL/GenBank/DDBJ databases">
        <title>Brevibacterium spongiae sp. nov., isolated from marine sponge.</title>
        <authorList>
            <person name="Li Z."/>
            <person name="Zhang M."/>
        </authorList>
    </citation>
    <scope>NUCLEOTIDE SEQUENCE</scope>
    <source>
        <strain evidence="7">WHS-Z9</strain>
    </source>
</reference>
<comment type="subcellular location">
    <subcellularLocation>
        <location evidence="1">Cytoplasm</location>
    </subcellularLocation>
</comment>
<evidence type="ECO:0000313" key="7">
    <source>
        <dbReference type="EMBL" id="UVI34592.1"/>
    </source>
</evidence>